<feature type="domain" description="HTH rpiR-type" evidence="4">
    <location>
        <begin position="3"/>
        <end position="79"/>
    </location>
</feature>
<dbReference type="SUPFAM" id="SSF46689">
    <property type="entry name" value="Homeodomain-like"/>
    <property type="match status" value="1"/>
</dbReference>
<dbReference type="InterPro" id="IPR046348">
    <property type="entry name" value="SIS_dom_sf"/>
</dbReference>
<dbReference type="CDD" id="cd05013">
    <property type="entry name" value="SIS_RpiR"/>
    <property type="match status" value="1"/>
</dbReference>
<dbReference type="PATRIC" id="fig|1423813.3.peg.1502"/>
<dbReference type="GO" id="GO:0003677">
    <property type="term" value="F:DNA binding"/>
    <property type="evidence" value="ECO:0007669"/>
    <property type="project" value="UniProtKB-KW"/>
</dbReference>
<keyword evidence="2" id="KW-0238">DNA-binding</keyword>
<reference evidence="6 7" key="1">
    <citation type="journal article" date="2015" name="Genome Announc.">
        <title>Expanding the biotechnology potential of lactobacilli through comparative genomics of 213 strains and associated genera.</title>
        <authorList>
            <person name="Sun Z."/>
            <person name="Harris H.M."/>
            <person name="McCann A."/>
            <person name="Guo C."/>
            <person name="Argimon S."/>
            <person name="Zhang W."/>
            <person name="Yang X."/>
            <person name="Jeffery I.B."/>
            <person name="Cooney J.C."/>
            <person name="Kagawa T.F."/>
            <person name="Liu W."/>
            <person name="Song Y."/>
            <person name="Salvetti E."/>
            <person name="Wrobel A."/>
            <person name="Rasinkangas P."/>
            <person name="Parkhill J."/>
            <person name="Rea M.C."/>
            <person name="O'Sullivan O."/>
            <person name="Ritari J."/>
            <person name="Douillard F.P."/>
            <person name="Paul Ross R."/>
            <person name="Yang R."/>
            <person name="Briner A.E."/>
            <person name="Felis G.E."/>
            <person name="de Vos W.M."/>
            <person name="Barrangou R."/>
            <person name="Klaenhammer T.R."/>
            <person name="Caufield P.W."/>
            <person name="Cui Y."/>
            <person name="Zhang H."/>
            <person name="O'Toole P.W."/>
        </authorList>
    </citation>
    <scope>NUCLEOTIDE SEQUENCE [LARGE SCALE GENOMIC DNA]</scope>
    <source>
        <strain evidence="6 7">DSM 20634</strain>
    </source>
</reference>
<dbReference type="EMBL" id="AYYY01000025">
    <property type="protein sequence ID" value="KRM61405.1"/>
    <property type="molecule type" value="Genomic_DNA"/>
</dbReference>
<evidence type="ECO:0000259" key="4">
    <source>
        <dbReference type="PROSITE" id="PS51071"/>
    </source>
</evidence>
<organism evidence="6 7">
    <name type="scientific">Paucilactobacillus vaccinostercus DSM 20634</name>
    <dbReference type="NCBI Taxonomy" id="1423813"/>
    <lineage>
        <taxon>Bacteria</taxon>
        <taxon>Bacillati</taxon>
        <taxon>Bacillota</taxon>
        <taxon>Bacilli</taxon>
        <taxon>Lactobacillales</taxon>
        <taxon>Lactobacillaceae</taxon>
        <taxon>Paucilactobacillus</taxon>
    </lineage>
</organism>
<evidence type="ECO:0000259" key="5">
    <source>
        <dbReference type="PROSITE" id="PS51464"/>
    </source>
</evidence>
<dbReference type="InterPro" id="IPR047640">
    <property type="entry name" value="RpiR-like"/>
</dbReference>
<proteinExistence type="predicted"/>
<feature type="domain" description="SIS" evidence="5">
    <location>
        <begin position="122"/>
        <end position="262"/>
    </location>
</feature>
<dbReference type="AlphaFoldDB" id="A0A0R2A333"/>
<evidence type="ECO:0000256" key="2">
    <source>
        <dbReference type="ARBA" id="ARBA00023125"/>
    </source>
</evidence>
<dbReference type="STRING" id="1423813.FC26_GL001477"/>
<dbReference type="Gene3D" id="1.10.10.10">
    <property type="entry name" value="Winged helix-like DNA-binding domain superfamily/Winged helix DNA-binding domain"/>
    <property type="match status" value="1"/>
</dbReference>
<dbReference type="GO" id="GO:0097367">
    <property type="term" value="F:carbohydrate derivative binding"/>
    <property type="evidence" value="ECO:0007669"/>
    <property type="project" value="InterPro"/>
</dbReference>
<comment type="caution">
    <text evidence="6">The sequence shown here is derived from an EMBL/GenBank/DDBJ whole genome shotgun (WGS) entry which is preliminary data.</text>
</comment>
<accession>A0A0R2A333</accession>
<dbReference type="Pfam" id="PF01418">
    <property type="entry name" value="HTH_6"/>
    <property type="match status" value="1"/>
</dbReference>
<sequence>MKNNGVVRIKAYYPSFSHGEQKIADYMLANLDTIQRNTISELANNCHTSTASISRFVKRIGYSNYRDFLFNLATTDKAPSSLTEMIEQRDTAARITEKTFNGAINALQSTKAMLNERQLNQAVALISKAQRVTFFGLGGSSIVALNGYHKFLRTSLDCQYHPDFDIQMMQAVKMTKKECAIIISHSGENNQTVAIARRLHQQRVPMIVISSSPDSSLAQLAEIRLISVAENINERAENLSSLVAQLTIMDSLFLAVATEQADETAKVIDEVNQAINQTYK</sequence>
<keyword evidence="7" id="KW-1185">Reference proteome</keyword>
<dbReference type="InterPro" id="IPR009057">
    <property type="entry name" value="Homeodomain-like_sf"/>
</dbReference>
<dbReference type="InterPro" id="IPR035472">
    <property type="entry name" value="RpiR-like_SIS"/>
</dbReference>
<dbReference type="PANTHER" id="PTHR30514">
    <property type="entry name" value="GLUCOKINASE"/>
    <property type="match status" value="1"/>
</dbReference>
<protein>
    <submittedName>
        <fullName evidence="6">Transcription regulator</fullName>
    </submittedName>
</protein>
<dbReference type="PROSITE" id="PS51464">
    <property type="entry name" value="SIS"/>
    <property type="match status" value="1"/>
</dbReference>
<keyword evidence="3" id="KW-0804">Transcription</keyword>
<evidence type="ECO:0000256" key="1">
    <source>
        <dbReference type="ARBA" id="ARBA00023015"/>
    </source>
</evidence>
<dbReference type="Gene3D" id="3.40.50.10490">
    <property type="entry name" value="Glucose-6-phosphate isomerase like protein, domain 1"/>
    <property type="match status" value="1"/>
</dbReference>
<gene>
    <name evidence="6" type="ORF">FC26_GL001477</name>
</gene>
<dbReference type="InterPro" id="IPR000281">
    <property type="entry name" value="HTH_RpiR"/>
</dbReference>
<dbReference type="InterPro" id="IPR001347">
    <property type="entry name" value="SIS_dom"/>
</dbReference>
<dbReference type="SUPFAM" id="SSF53697">
    <property type="entry name" value="SIS domain"/>
    <property type="match status" value="1"/>
</dbReference>
<evidence type="ECO:0000313" key="7">
    <source>
        <dbReference type="Proteomes" id="UP000051733"/>
    </source>
</evidence>
<evidence type="ECO:0000256" key="3">
    <source>
        <dbReference type="ARBA" id="ARBA00023163"/>
    </source>
</evidence>
<dbReference type="InterPro" id="IPR036388">
    <property type="entry name" value="WH-like_DNA-bd_sf"/>
</dbReference>
<dbReference type="PANTHER" id="PTHR30514:SF1">
    <property type="entry name" value="HTH-TYPE TRANSCRIPTIONAL REGULATOR HEXR-RELATED"/>
    <property type="match status" value="1"/>
</dbReference>
<keyword evidence="1" id="KW-0805">Transcription regulation</keyword>
<dbReference type="GO" id="GO:0003700">
    <property type="term" value="F:DNA-binding transcription factor activity"/>
    <property type="evidence" value="ECO:0007669"/>
    <property type="project" value="InterPro"/>
</dbReference>
<dbReference type="GO" id="GO:1901135">
    <property type="term" value="P:carbohydrate derivative metabolic process"/>
    <property type="evidence" value="ECO:0007669"/>
    <property type="project" value="InterPro"/>
</dbReference>
<dbReference type="PROSITE" id="PS51071">
    <property type="entry name" value="HTH_RPIR"/>
    <property type="match status" value="1"/>
</dbReference>
<dbReference type="Pfam" id="PF01380">
    <property type="entry name" value="SIS"/>
    <property type="match status" value="1"/>
</dbReference>
<dbReference type="OrthoDB" id="3684496at2"/>
<dbReference type="RefSeq" id="WP_057778528.1">
    <property type="nucleotide sequence ID" value="NZ_AYYY01000025.1"/>
</dbReference>
<name>A0A0R2A333_9LACO</name>
<evidence type="ECO:0000313" key="6">
    <source>
        <dbReference type="EMBL" id="KRM61405.1"/>
    </source>
</evidence>
<dbReference type="Proteomes" id="UP000051733">
    <property type="component" value="Unassembled WGS sequence"/>
</dbReference>